<dbReference type="GeneTree" id="ENSGT00940000158087"/>
<sequence length="460" mass="50941">MGQTETKSQCDNENEYLDLLSSAEVTQLKKILCVIDDKPQNIKVYLENLKIHLLNFFTPSRTDQLISFLSTHCAIATAENDCGVALMNEVAKITKGGQSQIIEFVYQMLSPCEDDLPLSDLKLFCEEALQCIDHDAIKRFGIATESNERLFRKLTLNTPEHLDMVKLQKLFEESPVLVELLLHACQNVFFGNTSFVNQELKGSVPVLLPELEIPAKFNIAPESSILGASDVLFLNGNLPLPQQHKWRFLFSTSFQGESFSKLCAEILNKGPVVIVVREAAGNIFGGYVSSSLVYSSKFQGTAASFLFTVKPELETFNTTTYNDHYAYLNIGQETMPNGLGMGGQHDYFGFWLSSDFGKGHSKAKPKCTTYASPQLSSEDTFNIDALEVWGVGDEPVLDDEEEDEIGASVIDKHPDAVAILRVAGKERVSEGLRDNEASASSMPDMVQLHATHDPMDYPGP</sequence>
<reference evidence="11" key="2">
    <citation type="journal article" date="2008" name="Genome Biol.">
        <title>Improved genome assembly and evidence-based global gene model set for the chordate Ciona intestinalis: new insight into intron and operon populations.</title>
        <authorList>
            <person name="Satou Y."/>
            <person name="Mineta K."/>
            <person name="Ogasawara M."/>
            <person name="Sasakura Y."/>
            <person name="Shoguchi E."/>
            <person name="Ueno K."/>
            <person name="Yamada L."/>
            <person name="Matsumoto J."/>
            <person name="Wasserscheid J."/>
            <person name="Dewar K."/>
            <person name="Wiley G.B."/>
            <person name="Macmil S.L."/>
            <person name="Roe B.A."/>
            <person name="Zeller R.W."/>
            <person name="Hastings K.E."/>
            <person name="Lemaire P."/>
            <person name="Lindquist E."/>
            <person name="Endo T."/>
            <person name="Hotta K."/>
            <person name="Inaba K."/>
        </authorList>
    </citation>
    <scope>NUCLEOTIDE SEQUENCE [LARGE SCALE GENOMIC DNA]</scope>
    <source>
        <strain evidence="11">wild type</strain>
    </source>
</reference>
<feature type="domain" description="TLDc" evidence="10">
    <location>
        <begin position="224"/>
        <end position="392"/>
    </location>
</feature>
<dbReference type="InParanoid" id="F7A8K6"/>
<keyword evidence="5" id="KW-0472">Membrane</keyword>
<dbReference type="OMA" id="STHCAIA"/>
<dbReference type="OrthoDB" id="289228at2759"/>
<dbReference type="KEGG" id="cin:100187118"/>
<evidence type="ECO:0000256" key="6">
    <source>
        <dbReference type="ARBA" id="ARBA00023228"/>
    </source>
</evidence>
<dbReference type="PANTHER" id="PTHR23354">
    <property type="entry name" value="NUCLEOLAR PROTEIN 7/ESTROGEN RECEPTOR COACTIVATOR-RELATED"/>
    <property type="match status" value="1"/>
</dbReference>
<organism evidence="11 12">
    <name type="scientific">Ciona intestinalis</name>
    <name type="common">Transparent sea squirt</name>
    <name type="synonym">Ascidia intestinalis</name>
    <dbReference type="NCBI Taxonomy" id="7719"/>
    <lineage>
        <taxon>Eukaryota</taxon>
        <taxon>Metazoa</taxon>
        <taxon>Chordata</taxon>
        <taxon>Tunicata</taxon>
        <taxon>Ascidiacea</taxon>
        <taxon>Phlebobranchia</taxon>
        <taxon>Cionidae</taxon>
        <taxon>Ciona</taxon>
    </lineage>
</organism>
<keyword evidence="12" id="KW-1185">Reference proteome</keyword>
<keyword evidence="4" id="KW-0963">Cytoplasm</keyword>
<dbReference type="PROSITE" id="PS51886">
    <property type="entry name" value="TLDC"/>
    <property type="match status" value="1"/>
</dbReference>
<dbReference type="InterPro" id="IPR006571">
    <property type="entry name" value="TLDc_dom"/>
</dbReference>
<dbReference type="Pfam" id="PF07534">
    <property type="entry name" value="TLD"/>
    <property type="match status" value="1"/>
</dbReference>
<dbReference type="Proteomes" id="UP000008144">
    <property type="component" value="Chromosome 3"/>
</dbReference>
<dbReference type="STRING" id="7719.ENSCINP00000023660"/>
<evidence type="ECO:0000256" key="5">
    <source>
        <dbReference type="ARBA" id="ARBA00023136"/>
    </source>
</evidence>
<dbReference type="Ensembl" id="ENSCINT00000023906.2">
    <property type="protein sequence ID" value="ENSCINP00000023660.2"/>
    <property type="gene ID" value="ENSCING00000012750.2"/>
</dbReference>
<name>F7A8K6_CIOIN</name>
<dbReference type="GO" id="GO:0016020">
    <property type="term" value="C:membrane"/>
    <property type="evidence" value="ECO:0007669"/>
    <property type="project" value="UniProtKB-SubCell"/>
</dbReference>
<dbReference type="EMBL" id="EAAA01001711">
    <property type="status" value="NOT_ANNOTATED_CDS"/>
    <property type="molecule type" value="Genomic_DNA"/>
</dbReference>
<reference evidence="12" key="1">
    <citation type="journal article" date="2002" name="Science">
        <title>The draft genome of Ciona intestinalis: insights into chordate and vertebrate origins.</title>
        <authorList>
            <person name="Dehal P."/>
            <person name="Satou Y."/>
            <person name="Campbell R.K."/>
            <person name="Chapman J."/>
            <person name="Degnan B."/>
            <person name="De Tomaso A."/>
            <person name="Davidson B."/>
            <person name="Di Gregorio A."/>
            <person name="Gelpke M."/>
            <person name="Goodstein D.M."/>
            <person name="Harafuji N."/>
            <person name="Hastings K.E."/>
            <person name="Ho I."/>
            <person name="Hotta K."/>
            <person name="Huang W."/>
            <person name="Kawashima T."/>
            <person name="Lemaire P."/>
            <person name="Martinez D."/>
            <person name="Meinertzhagen I.A."/>
            <person name="Necula S."/>
            <person name="Nonaka M."/>
            <person name="Putnam N."/>
            <person name="Rash S."/>
            <person name="Saiga H."/>
            <person name="Satake M."/>
            <person name="Terry A."/>
            <person name="Yamada L."/>
            <person name="Wang H.G."/>
            <person name="Awazu S."/>
            <person name="Azumi K."/>
            <person name="Boore J."/>
            <person name="Branno M."/>
            <person name="Chin-Bow S."/>
            <person name="DeSantis R."/>
            <person name="Doyle S."/>
            <person name="Francino P."/>
            <person name="Keys D.N."/>
            <person name="Haga S."/>
            <person name="Hayashi H."/>
            <person name="Hino K."/>
            <person name="Imai K.S."/>
            <person name="Inaba K."/>
            <person name="Kano S."/>
            <person name="Kobayashi K."/>
            <person name="Kobayashi M."/>
            <person name="Lee B.I."/>
            <person name="Makabe K.W."/>
            <person name="Manohar C."/>
            <person name="Matassi G."/>
            <person name="Medina M."/>
            <person name="Mochizuki Y."/>
            <person name="Mount S."/>
            <person name="Morishita T."/>
            <person name="Miura S."/>
            <person name="Nakayama A."/>
            <person name="Nishizaka S."/>
            <person name="Nomoto H."/>
            <person name="Ohta F."/>
            <person name="Oishi K."/>
            <person name="Rigoutsos I."/>
            <person name="Sano M."/>
            <person name="Sasaki A."/>
            <person name="Sasakura Y."/>
            <person name="Shoguchi E."/>
            <person name="Shin-i T."/>
            <person name="Spagnuolo A."/>
            <person name="Stainier D."/>
            <person name="Suzuki M.M."/>
            <person name="Tassy O."/>
            <person name="Takatori N."/>
            <person name="Tokuoka M."/>
            <person name="Yagi K."/>
            <person name="Yoshizaki F."/>
            <person name="Wada S."/>
            <person name="Zhang C."/>
            <person name="Hyatt P.D."/>
            <person name="Larimer F."/>
            <person name="Detter C."/>
            <person name="Doggett N."/>
            <person name="Glavina T."/>
            <person name="Hawkins T."/>
            <person name="Richardson P."/>
            <person name="Lucas S."/>
            <person name="Kohara Y."/>
            <person name="Levine M."/>
            <person name="Satoh N."/>
            <person name="Rokhsar D.S."/>
        </authorList>
    </citation>
    <scope>NUCLEOTIDE SEQUENCE [LARGE SCALE GENOMIC DNA]</scope>
</reference>
<dbReference type="GO" id="GO:0031929">
    <property type="term" value="P:TOR signaling"/>
    <property type="evidence" value="ECO:0000318"/>
    <property type="project" value="GO_Central"/>
</dbReference>
<evidence type="ECO:0000256" key="8">
    <source>
        <dbReference type="ARBA" id="ARBA00041780"/>
    </source>
</evidence>
<evidence type="ECO:0000259" key="10">
    <source>
        <dbReference type="PROSITE" id="PS51886"/>
    </source>
</evidence>
<evidence type="ECO:0000256" key="4">
    <source>
        <dbReference type="ARBA" id="ARBA00022490"/>
    </source>
</evidence>
<accession>F7A8K6</accession>
<evidence type="ECO:0000256" key="9">
    <source>
        <dbReference type="ARBA" id="ARBA00042134"/>
    </source>
</evidence>
<evidence type="ECO:0000256" key="1">
    <source>
        <dbReference type="ARBA" id="ARBA00004370"/>
    </source>
</evidence>
<evidence type="ECO:0000313" key="11">
    <source>
        <dbReference type="Ensembl" id="ENSCINP00000023660.2"/>
    </source>
</evidence>
<evidence type="ECO:0000256" key="7">
    <source>
        <dbReference type="ARBA" id="ARBA00039594"/>
    </source>
</evidence>
<dbReference type="GO" id="GO:0005634">
    <property type="term" value="C:nucleus"/>
    <property type="evidence" value="ECO:0000318"/>
    <property type="project" value="GO_Central"/>
</dbReference>
<comment type="subcellular location">
    <subcellularLocation>
        <location evidence="3">Cytoplasm</location>
    </subcellularLocation>
    <subcellularLocation>
        <location evidence="2">Lysosome</location>
    </subcellularLocation>
    <subcellularLocation>
        <location evidence="1">Membrane</location>
    </subcellularLocation>
</comment>
<proteinExistence type="predicted"/>
<evidence type="ECO:0000313" key="12">
    <source>
        <dbReference type="Proteomes" id="UP000008144"/>
    </source>
</evidence>
<keyword evidence="6" id="KW-0458">Lysosome</keyword>
<dbReference type="AlphaFoldDB" id="F7A8K6"/>
<dbReference type="GO" id="GO:0005764">
    <property type="term" value="C:lysosome"/>
    <property type="evidence" value="ECO:0007669"/>
    <property type="project" value="UniProtKB-SubCell"/>
</dbReference>
<dbReference type="RefSeq" id="XP_002125911.1">
    <property type="nucleotide sequence ID" value="XM_002125875.5"/>
</dbReference>
<reference evidence="11" key="4">
    <citation type="submission" date="2025-09" db="UniProtKB">
        <authorList>
            <consortium name="Ensembl"/>
        </authorList>
    </citation>
    <scope>IDENTIFICATION</scope>
</reference>
<reference evidence="11" key="3">
    <citation type="submission" date="2025-08" db="UniProtKB">
        <authorList>
            <consortium name="Ensembl"/>
        </authorList>
    </citation>
    <scope>IDENTIFICATION</scope>
</reference>
<dbReference type="GeneID" id="100187118"/>
<gene>
    <name evidence="11" type="primary">LOC100187118</name>
</gene>
<evidence type="ECO:0000256" key="3">
    <source>
        <dbReference type="ARBA" id="ARBA00004496"/>
    </source>
</evidence>
<protein>
    <recommendedName>
        <fullName evidence="7">MTOR-associated protein MEAK7</fullName>
    </recommendedName>
    <alternativeName>
        <fullName evidence="9">TBC/LysM-associated domain-containing protein 1</fullName>
    </alternativeName>
    <alternativeName>
        <fullName evidence="8">TLD domain-containing protein 1</fullName>
    </alternativeName>
</protein>
<dbReference type="GO" id="GO:0006979">
    <property type="term" value="P:response to oxidative stress"/>
    <property type="evidence" value="ECO:0000318"/>
    <property type="project" value="GO_Central"/>
</dbReference>
<dbReference type="SMART" id="SM00584">
    <property type="entry name" value="TLDc"/>
    <property type="match status" value="1"/>
</dbReference>
<dbReference type="HOGENOM" id="CLU_036763_2_0_1"/>
<dbReference type="PANTHER" id="PTHR23354:SF131">
    <property type="entry name" value="MTOR-ASSOCIATED PROTEIN MEAK7"/>
    <property type="match status" value="1"/>
</dbReference>
<evidence type="ECO:0000256" key="2">
    <source>
        <dbReference type="ARBA" id="ARBA00004371"/>
    </source>
</evidence>
<accession>A0A1W2WCB5</accession>